<feature type="region of interest" description="Disordered" evidence="4">
    <location>
        <begin position="291"/>
        <end position="374"/>
    </location>
</feature>
<keyword evidence="1 6" id="KW-0489">Methyltransferase</keyword>
<evidence type="ECO:0000256" key="3">
    <source>
        <dbReference type="ARBA" id="ARBA00022691"/>
    </source>
</evidence>
<dbReference type="InterPro" id="IPR015353">
    <property type="entry name" value="Rubisco_LSMT_subst-bd"/>
</dbReference>
<evidence type="ECO:0000256" key="1">
    <source>
        <dbReference type="ARBA" id="ARBA00022603"/>
    </source>
</evidence>
<dbReference type="Gene3D" id="3.90.1420.10">
    <property type="entry name" value="Rubisco LSMT, substrate-binding domain"/>
    <property type="match status" value="1"/>
</dbReference>
<feature type="compositionally biased region" description="Low complexity" evidence="4">
    <location>
        <begin position="81"/>
        <end position="101"/>
    </location>
</feature>
<protein>
    <submittedName>
        <fullName evidence="6">Related to RKM4 - ribosomal lysine methyltransferase</fullName>
    </submittedName>
</protein>
<dbReference type="GO" id="GO:0016279">
    <property type="term" value="F:protein-lysine N-methyltransferase activity"/>
    <property type="evidence" value="ECO:0007669"/>
    <property type="project" value="UniProtKB-ARBA"/>
</dbReference>
<feature type="region of interest" description="Disordered" evidence="4">
    <location>
        <begin position="152"/>
        <end position="176"/>
    </location>
</feature>
<dbReference type="PANTHER" id="PTHR13271:SF152">
    <property type="entry name" value="UBIQUITIN-LIKE DOMAIN-CONTAINING PROTEIN"/>
    <property type="match status" value="1"/>
</dbReference>
<dbReference type="InterPro" id="IPR050600">
    <property type="entry name" value="SETD3_SETD6_MTase"/>
</dbReference>
<evidence type="ECO:0000313" key="7">
    <source>
        <dbReference type="Proteomes" id="UP000324022"/>
    </source>
</evidence>
<dbReference type="OrthoDB" id="341421at2759"/>
<feature type="compositionally biased region" description="Polar residues" evidence="4">
    <location>
        <begin position="152"/>
        <end position="167"/>
    </location>
</feature>
<dbReference type="Pfam" id="PF09273">
    <property type="entry name" value="Rubis-subs-bind"/>
    <property type="match status" value="1"/>
</dbReference>
<dbReference type="Proteomes" id="UP000324022">
    <property type="component" value="Unassembled WGS sequence"/>
</dbReference>
<evidence type="ECO:0000313" key="6">
    <source>
        <dbReference type="EMBL" id="SPO32495.1"/>
    </source>
</evidence>
<feature type="region of interest" description="Disordered" evidence="4">
    <location>
        <begin position="650"/>
        <end position="684"/>
    </location>
</feature>
<dbReference type="Pfam" id="PF00856">
    <property type="entry name" value="SET"/>
    <property type="match status" value="1"/>
</dbReference>
<dbReference type="Gene3D" id="3.90.1410.10">
    <property type="entry name" value="set domain protein methyltransferase, domain 1"/>
    <property type="match status" value="3"/>
</dbReference>
<dbReference type="SUPFAM" id="SSF82199">
    <property type="entry name" value="SET domain"/>
    <property type="match status" value="2"/>
</dbReference>
<dbReference type="PROSITE" id="PS50280">
    <property type="entry name" value="SET"/>
    <property type="match status" value="1"/>
</dbReference>
<dbReference type="SUPFAM" id="SSF81822">
    <property type="entry name" value="RuBisCo LSMT C-terminal, substrate-binding domain"/>
    <property type="match status" value="1"/>
</dbReference>
<keyword evidence="3" id="KW-0949">S-adenosyl-L-methionine</keyword>
<dbReference type="GO" id="GO:0032259">
    <property type="term" value="P:methylation"/>
    <property type="evidence" value="ECO:0007669"/>
    <property type="project" value="UniProtKB-KW"/>
</dbReference>
<organism evidence="6 7">
    <name type="scientific">Ustilago trichophora</name>
    <dbReference type="NCBI Taxonomy" id="86804"/>
    <lineage>
        <taxon>Eukaryota</taxon>
        <taxon>Fungi</taxon>
        <taxon>Dikarya</taxon>
        <taxon>Basidiomycota</taxon>
        <taxon>Ustilaginomycotina</taxon>
        <taxon>Ustilaginomycetes</taxon>
        <taxon>Ustilaginales</taxon>
        <taxon>Ustilaginaceae</taxon>
        <taxon>Ustilago</taxon>
    </lineage>
</organism>
<proteinExistence type="predicted"/>
<feature type="domain" description="SET" evidence="5">
    <location>
        <begin position="30"/>
        <end position="419"/>
    </location>
</feature>
<feature type="compositionally biased region" description="Basic and acidic residues" evidence="4">
    <location>
        <begin position="673"/>
        <end position="684"/>
    </location>
</feature>
<accession>A0A5C3ER88</accession>
<evidence type="ECO:0000259" key="5">
    <source>
        <dbReference type="PROSITE" id="PS50280"/>
    </source>
</evidence>
<feature type="compositionally biased region" description="Acidic residues" evidence="4">
    <location>
        <begin position="295"/>
        <end position="324"/>
    </location>
</feature>
<gene>
    <name evidence="6" type="ORF">UTRI_04239</name>
</gene>
<feature type="region of interest" description="Disordered" evidence="4">
    <location>
        <begin position="78"/>
        <end position="101"/>
    </location>
</feature>
<feature type="compositionally biased region" description="Acidic residues" evidence="4">
    <location>
        <begin position="335"/>
        <end position="369"/>
    </location>
</feature>
<reference evidence="6 7" key="1">
    <citation type="submission" date="2018-03" db="EMBL/GenBank/DDBJ databases">
        <authorList>
            <person name="Guldener U."/>
        </authorList>
    </citation>
    <scope>NUCLEOTIDE SEQUENCE [LARGE SCALE GENOMIC DNA]</scope>
    <source>
        <strain evidence="6 7">NBRC100155</strain>
    </source>
</reference>
<sequence length="684" mass="75742">MTDADARQTTSEVEAAFLRWFRQSGGALDPRCHIQPIPGMGRGMIAKQPIAAGETIFTIPRHILLNLATSTLAQRCTQAEASPSSSTAPSTGSDSGSGSDDALTWKQISKMGWLPLILAMMFERRRAFYLAPSSGSTDGALDDGDVSMENLEASTSTNTSVEQLEGTNGQGAPFRDAPRPFGEQNWGPYFDIMPTQFSTPMFWAQSDLTHLAGTSIADKIARDEAEADYHNKAIPFIRSLPQVFLEGVEDKVKREEELQKWYSLETYHIMGSRILSRSFHVKSRKRGLEGKTVDMDDLDGDDDDDDDDDESEAEVLEDEGEAEEERQAPHVGSGDEADETKDDDEQDQDDDDGDSDSDSDSDDEEEQENVIDISMTPMADMLNARFESDNARLFYKSHVLEMRATKPISTGEQIFNTYADPPNSDLLRRYGHVDEPNGSDVVELDAKLILTAALTHLSSLLSLSDSSAEELKKDLEERLEWACSSLGIDEVFILNYLFTPSGKSPHRAQPEKPTSKELKAAATGGGISEEMIALTRVLCQSREAFEKARSKGKGPSARVEAQEEHTLANAKTVKVFPSQIIMEAIELRLNEYPNGSSVEEEEAKLYGSRKIEMSGENERRALVVRLGEKRVLLDQKRVLNYVLDRIHQTEAAQNVKSKAGKDIKRKAGVNGKAAKDDGRKKQRR</sequence>
<dbReference type="InterPro" id="IPR036464">
    <property type="entry name" value="Rubisco_LSMT_subst-bd_sf"/>
</dbReference>
<evidence type="ECO:0000256" key="4">
    <source>
        <dbReference type="SAM" id="MobiDB-lite"/>
    </source>
</evidence>
<name>A0A5C3ER88_9BASI</name>
<evidence type="ECO:0000256" key="2">
    <source>
        <dbReference type="ARBA" id="ARBA00022679"/>
    </source>
</evidence>
<dbReference type="PANTHER" id="PTHR13271">
    <property type="entry name" value="UNCHARACTERIZED PUTATIVE METHYLTRANSFERASE"/>
    <property type="match status" value="1"/>
</dbReference>
<dbReference type="EMBL" id="OOIN01000047">
    <property type="protein sequence ID" value="SPO32495.1"/>
    <property type="molecule type" value="Genomic_DNA"/>
</dbReference>
<dbReference type="InterPro" id="IPR001214">
    <property type="entry name" value="SET_dom"/>
</dbReference>
<dbReference type="InterPro" id="IPR046341">
    <property type="entry name" value="SET_dom_sf"/>
</dbReference>
<dbReference type="AlphaFoldDB" id="A0A5C3ER88"/>
<keyword evidence="2 6" id="KW-0808">Transferase</keyword>
<keyword evidence="7" id="KW-1185">Reference proteome</keyword>